<keyword evidence="2" id="KW-1185">Reference proteome</keyword>
<dbReference type="RefSeq" id="WP_258336132.1">
    <property type="nucleotide sequence ID" value="NZ_JANRHJ010000015.1"/>
</dbReference>
<evidence type="ECO:0000313" key="1">
    <source>
        <dbReference type="EMBL" id="MCR8874889.1"/>
    </source>
</evidence>
<organism evidence="1 2">
    <name type="scientific">Phocaeicola barnesiae</name>
    <dbReference type="NCBI Taxonomy" id="376804"/>
    <lineage>
        <taxon>Bacteria</taxon>
        <taxon>Pseudomonadati</taxon>
        <taxon>Bacteroidota</taxon>
        <taxon>Bacteroidia</taxon>
        <taxon>Bacteroidales</taxon>
        <taxon>Bacteroidaceae</taxon>
        <taxon>Phocaeicola</taxon>
    </lineage>
</organism>
<protein>
    <submittedName>
        <fullName evidence="1">DUF3168 domain-containing protein</fullName>
    </submittedName>
</protein>
<dbReference type="Proteomes" id="UP001204579">
    <property type="component" value="Unassembled WGS sequence"/>
</dbReference>
<proteinExistence type="predicted"/>
<dbReference type="Gene3D" id="3.30.2000.30">
    <property type="match status" value="1"/>
</dbReference>
<sequence length="123" mass="14186">MTGLGILQHIIDILESNTELTEIVNNKIFVQIAEENTSFPFVVLKRESMQVEYIKNNAVQDNVEISINIATTTYKQAVQIAELIRQELELYTDTTIKQCRITNISEDYFENAFVQVLQFNIII</sequence>
<gene>
    <name evidence="1" type="ORF">NW209_12865</name>
</gene>
<name>A0AAW5NB76_9BACT</name>
<dbReference type="InterPro" id="IPR021508">
    <property type="entry name" value="Gp17-like"/>
</dbReference>
<dbReference type="InterPro" id="IPR053745">
    <property type="entry name" value="Viral_Tail_Comp_sf"/>
</dbReference>
<dbReference type="EMBL" id="JANRHJ010000015">
    <property type="protein sequence ID" value="MCR8874889.1"/>
    <property type="molecule type" value="Genomic_DNA"/>
</dbReference>
<evidence type="ECO:0000313" key="2">
    <source>
        <dbReference type="Proteomes" id="UP001204579"/>
    </source>
</evidence>
<dbReference type="Pfam" id="PF11367">
    <property type="entry name" value="Tail_completion_gp17"/>
    <property type="match status" value="1"/>
</dbReference>
<reference evidence="1 2" key="1">
    <citation type="submission" date="2022-08" db="EMBL/GenBank/DDBJ databases">
        <authorList>
            <person name="Zeman M."/>
            <person name="Kubasova T."/>
        </authorList>
    </citation>
    <scope>NUCLEOTIDE SEQUENCE [LARGE SCALE GENOMIC DNA]</scope>
    <source>
        <strain evidence="1 2">ET62</strain>
    </source>
</reference>
<accession>A0AAW5NB76</accession>
<dbReference type="AlphaFoldDB" id="A0AAW5NB76"/>
<comment type="caution">
    <text evidence="1">The sequence shown here is derived from an EMBL/GenBank/DDBJ whole genome shotgun (WGS) entry which is preliminary data.</text>
</comment>